<dbReference type="STRING" id="54121.SAMN04515653_101150"/>
<evidence type="ECO:0000313" key="1">
    <source>
        <dbReference type="EMBL" id="SDC36480.1"/>
    </source>
</evidence>
<dbReference type="Gene3D" id="1.10.10.10">
    <property type="entry name" value="Winged helix-like DNA-binding domain superfamily/Winged helix DNA-binding domain"/>
    <property type="match status" value="1"/>
</dbReference>
<dbReference type="PANTHER" id="PTHR30363:SF44">
    <property type="entry name" value="AGA OPERON TRANSCRIPTIONAL REPRESSOR-RELATED"/>
    <property type="match status" value="1"/>
</dbReference>
<dbReference type="InterPro" id="IPR050313">
    <property type="entry name" value="Carb_Metab_HTH_regulators"/>
</dbReference>
<sequence length="253" mass="28575">MLKEERLLKIINKLNLTETITIKELANNFDVSESTIRRDLDELAEKDYVKRTHGGAILIEKFNNEYNFIKKTKENINEKTAIAKYAADLVKNGDIIAINSSTLTYLMAKELKAKNVKVITNSVDIIVELSNKNDYDISVLGGDYFHIARTIEGPITEKQIREMHFDKAFLGVNGIDVNLALSTASPIEASSKKAMIDCSNKSYILSESNKFDNASFYKIADFTDITAIISDKNLSDKKLKKYQQYAKIIKSNL</sequence>
<dbReference type="EMBL" id="FMYT01000005">
    <property type="protein sequence ID" value="SDC36480.1"/>
    <property type="molecule type" value="Genomic_DNA"/>
</dbReference>
<dbReference type="SMART" id="SM01134">
    <property type="entry name" value="DeoRC"/>
    <property type="match status" value="1"/>
</dbReference>
<dbReference type="InterPro" id="IPR036388">
    <property type="entry name" value="WH-like_DNA-bd_sf"/>
</dbReference>
<dbReference type="PRINTS" id="PR00037">
    <property type="entry name" value="HTHLACR"/>
</dbReference>
<accession>A0A1G6KZH3</accession>
<dbReference type="PROSITE" id="PS51000">
    <property type="entry name" value="HTH_DEOR_2"/>
    <property type="match status" value="1"/>
</dbReference>
<protein>
    <submittedName>
        <fullName evidence="1">Transcriptional regulator, DeoR family</fullName>
    </submittedName>
</protein>
<dbReference type="OrthoDB" id="9797223at2"/>
<gene>
    <name evidence="1" type="ORF">SAMN04488597_10562</name>
</gene>
<dbReference type="Pfam" id="PF00455">
    <property type="entry name" value="DeoRC"/>
    <property type="match status" value="1"/>
</dbReference>
<evidence type="ECO:0000313" key="2">
    <source>
        <dbReference type="Proteomes" id="UP000324896"/>
    </source>
</evidence>
<dbReference type="InterPro" id="IPR036390">
    <property type="entry name" value="WH_DNA-bd_sf"/>
</dbReference>
<dbReference type="RefSeq" id="WP_073157085.1">
    <property type="nucleotide sequence ID" value="NZ_FMYT01000005.1"/>
</dbReference>
<proteinExistence type="predicted"/>
<dbReference type="InterPro" id="IPR037171">
    <property type="entry name" value="NagB/RpiA_transferase-like"/>
</dbReference>
<dbReference type="Proteomes" id="UP000324896">
    <property type="component" value="Unassembled WGS sequence"/>
</dbReference>
<dbReference type="Gene3D" id="3.40.50.1360">
    <property type="match status" value="1"/>
</dbReference>
<dbReference type="InterPro" id="IPR018356">
    <property type="entry name" value="Tscrpt_reg_HTH_DeoR_CS"/>
</dbReference>
<dbReference type="InterPro" id="IPR001034">
    <property type="entry name" value="DeoR_HTH"/>
</dbReference>
<dbReference type="GO" id="GO:0003700">
    <property type="term" value="F:DNA-binding transcription factor activity"/>
    <property type="evidence" value="ECO:0007669"/>
    <property type="project" value="InterPro"/>
</dbReference>
<reference evidence="1 2" key="1">
    <citation type="submission" date="2016-10" db="EMBL/GenBank/DDBJ databases">
        <authorList>
            <person name="Varghese N."/>
            <person name="Submissions S."/>
        </authorList>
    </citation>
    <scope>NUCLEOTIDE SEQUENCE [LARGE SCALE GENOMIC DNA]</scope>
    <source>
        <strain evidence="1 2">WG10</strain>
    </source>
</reference>
<organism evidence="1 2">
    <name type="scientific">Halanaerobium congolense</name>
    <dbReference type="NCBI Taxonomy" id="54121"/>
    <lineage>
        <taxon>Bacteria</taxon>
        <taxon>Bacillati</taxon>
        <taxon>Bacillota</taxon>
        <taxon>Clostridia</taxon>
        <taxon>Halanaerobiales</taxon>
        <taxon>Halanaerobiaceae</taxon>
        <taxon>Halanaerobium</taxon>
    </lineage>
</organism>
<dbReference type="SMART" id="SM00420">
    <property type="entry name" value="HTH_DEOR"/>
    <property type="match status" value="1"/>
</dbReference>
<dbReference type="SUPFAM" id="SSF100950">
    <property type="entry name" value="NagB/RpiA/CoA transferase-like"/>
    <property type="match status" value="1"/>
</dbReference>
<dbReference type="PROSITE" id="PS00894">
    <property type="entry name" value="HTH_DEOR_1"/>
    <property type="match status" value="1"/>
</dbReference>
<dbReference type="SUPFAM" id="SSF46785">
    <property type="entry name" value="Winged helix' DNA-binding domain"/>
    <property type="match status" value="1"/>
</dbReference>
<dbReference type="PANTHER" id="PTHR30363">
    <property type="entry name" value="HTH-TYPE TRANSCRIPTIONAL REGULATOR SRLR-RELATED"/>
    <property type="match status" value="1"/>
</dbReference>
<dbReference type="Pfam" id="PF08220">
    <property type="entry name" value="HTH_DeoR"/>
    <property type="match status" value="1"/>
</dbReference>
<dbReference type="AlphaFoldDB" id="A0A1G6KZH3"/>
<name>A0A1G6KZH3_9FIRM</name>
<dbReference type="InterPro" id="IPR014036">
    <property type="entry name" value="DeoR-like_C"/>
</dbReference>